<proteinExistence type="predicted"/>
<evidence type="ECO:0000256" key="3">
    <source>
        <dbReference type="PROSITE-ProRule" id="PRU00023"/>
    </source>
</evidence>
<dbReference type="SMART" id="SM00248">
    <property type="entry name" value="ANK"/>
    <property type="match status" value="4"/>
</dbReference>
<feature type="repeat" description="ANK" evidence="3">
    <location>
        <begin position="152"/>
        <end position="184"/>
    </location>
</feature>
<sequence length="230" mass="25120">MSERIVVPTPSFLPKKDTGRICNTSPSALNKVTTVLTNLQRRNVQTLKVDSQVALSIFQMAAQGELLQLQAKLETPGVNIDERDDKGFSPLLWACANGQKAAVELLLFRGANAHVRGINGESALLLAACRGHYDVVQYLLRAGLPVDTTDELDNTALMFAAFYNHVAIVSLLLDWGADVTAVNGEGWDALQIAVRRGARSSKRIIEKHLISLLIPDGHYDQPNSPITRPL</sequence>
<dbReference type="OrthoDB" id="9977361at2759"/>
<evidence type="ECO:0000256" key="1">
    <source>
        <dbReference type="ARBA" id="ARBA00022737"/>
    </source>
</evidence>
<feature type="repeat" description="ANK" evidence="3">
    <location>
        <begin position="86"/>
        <end position="118"/>
    </location>
</feature>
<dbReference type="PROSITE" id="PS50088">
    <property type="entry name" value="ANK_REPEAT"/>
    <property type="match status" value="3"/>
</dbReference>
<reference evidence="4 5" key="2">
    <citation type="submission" date="2018-11" db="EMBL/GenBank/DDBJ databases">
        <authorList>
            <consortium name="Pathogen Informatics"/>
        </authorList>
    </citation>
    <scope>NUCLEOTIDE SEQUENCE [LARGE SCALE GENOMIC DNA]</scope>
</reference>
<evidence type="ECO:0000313" key="4">
    <source>
        <dbReference type="EMBL" id="VDK48879.1"/>
    </source>
</evidence>
<dbReference type="WBParaSite" id="TASK_0001011801-mRNA-1">
    <property type="protein sequence ID" value="TASK_0001011801-mRNA-1"/>
    <property type="gene ID" value="TASK_0001011801"/>
</dbReference>
<keyword evidence="2 3" id="KW-0040">ANK repeat</keyword>
<dbReference type="Pfam" id="PF12796">
    <property type="entry name" value="Ank_2"/>
    <property type="match status" value="1"/>
</dbReference>
<evidence type="ECO:0000313" key="5">
    <source>
        <dbReference type="Proteomes" id="UP000282613"/>
    </source>
</evidence>
<dbReference type="PANTHER" id="PTHR24126">
    <property type="entry name" value="ANKYRIN REPEAT, PH AND SEC7 DOMAIN CONTAINING PROTEIN SECG-RELATED"/>
    <property type="match status" value="1"/>
</dbReference>
<dbReference type="PANTHER" id="PTHR24126:SF14">
    <property type="entry name" value="ANK_REP_REGION DOMAIN-CONTAINING PROTEIN"/>
    <property type="match status" value="1"/>
</dbReference>
<reference evidence="6" key="1">
    <citation type="submission" date="2017-02" db="UniProtKB">
        <authorList>
            <consortium name="WormBaseParasite"/>
        </authorList>
    </citation>
    <scope>IDENTIFICATION</scope>
</reference>
<dbReference type="STRING" id="60517.A0A0R3WGX5"/>
<dbReference type="InterPro" id="IPR002110">
    <property type="entry name" value="Ankyrin_rpt"/>
</dbReference>
<feature type="repeat" description="ANK" evidence="3">
    <location>
        <begin position="119"/>
        <end position="151"/>
    </location>
</feature>
<evidence type="ECO:0000313" key="6">
    <source>
        <dbReference type="WBParaSite" id="TASK_0001011801-mRNA-1"/>
    </source>
</evidence>
<dbReference type="SUPFAM" id="SSF48403">
    <property type="entry name" value="Ankyrin repeat"/>
    <property type="match status" value="1"/>
</dbReference>
<dbReference type="Proteomes" id="UP000282613">
    <property type="component" value="Unassembled WGS sequence"/>
</dbReference>
<protein>
    <submittedName>
        <fullName evidence="6">ANK_REP_REGION domain-containing protein</fullName>
    </submittedName>
</protein>
<gene>
    <name evidence="4" type="ORF">TASK_LOCUS10119</name>
</gene>
<dbReference type="PROSITE" id="PS50297">
    <property type="entry name" value="ANK_REP_REGION"/>
    <property type="match status" value="3"/>
</dbReference>
<organism evidence="6">
    <name type="scientific">Taenia asiatica</name>
    <name type="common">Asian tapeworm</name>
    <dbReference type="NCBI Taxonomy" id="60517"/>
    <lineage>
        <taxon>Eukaryota</taxon>
        <taxon>Metazoa</taxon>
        <taxon>Spiralia</taxon>
        <taxon>Lophotrochozoa</taxon>
        <taxon>Platyhelminthes</taxon>
        <taxon>Cestoda</taxon>
        <taxon>Eucestoda</taxon>
        <taxon>Cyclophyllidea</taxon>
        <taxon>Taeniidae</taxon>
        <taxon>Taenia</taxon>
    </lineage>
</organism>
<accession>A0A0R3WGX5</accession>
<keyword evidence="1" id="KW-0677">Repeat</keyword>
<dbReference type="Gene3D" id="1.25.40.20">
    <property type="entry name" value="Ankyrin repeat-containing domain"/>
    <property type="match status" value="1"/>
</dbReference>
<keyword evidence="5" id="KW-1185">Reference proteome</keyword>
<dbReference type="InterPro" id="IPR036770">
    <property type="entry name" value="Ankyrin_rpt-contain_sf"/>
</dbReference>
<dbReference type="EMBL" id="UYRS01020424">
    <property type="protein sequence ID" value="VDK48879.1"/>
    <property type="molecule type" value="Genomic_DNA"/>
</dbReference>
<name>A0A0R3WGX5_TAEAS</name>
<dbReference type="AlphaFoldDB" id="A0A0R3WGX5"/>
<evidence type="ECO:0000256" key="2">
    <source>
        <dbReference type="ARBA" id="ARBA00023043"/>
    </source>
</evidence>
<dbReference type="PRINTS" id="PR01415">
    <property type="entry name" value="ANKYRIN"/>
</dbReference>